<dbReference type="InterPro" id="IPR058860">
    <property type="entry name" value="MIB_M2"/>
</dbReference>
<dbReference type="InterPro" id="IPR058861">
    <property type="entry name" value="MIB_arm"/>
</dbReference>
<organism evidence="6 7">
    <name type="scientific">Mycoplasmopsis phocirhinis</name>
    <dbReference type="NCBI Taxonomy" id="142650"/>
    <lineage>
        <taxon>Bacteria</taxon>
        <taxon>Bacillati</taxon>
        <taxon>Mycoplasmatota</taxon>
        <taxon>Mycoplasmoidales</taxon>
        <taxon>Metamycoplasmataceae</taxon>
        <taxon>Mycoplasmopsis</taxon>
    </lineage>
</organism>
<evidence type="ECO:0000259" key="4">
    <source>
        <dbReference type="Pfam" id="PF26361"/>
    </source>
</evidence>
<evidence type="ECO:0000259" key="3">
    <source>
        <dbReference type="Pfam" id="PF26360"/>
    </source>
</evidence>
<accession>A0A4P6MPN8</accession>
<dbReference type="NCBIfam" id="TIGR04524">
    <property type="entry name" value="mycoplas_M_dom"/>
    <property type="match status" value="1"/>
</dbReference>
<feature type="compositionally biased region" description="Basic and acidic residues" evidence="1">
    <location>
        <begin position="71"/>
        <end position="110"/>
    </location>
</feature>
<keyword evidence="2" id="KW-0472">Membrane</keyword>
<evidence type="ECO:0000313" key="6">
    <source>
        <dbReference type="EMBL" id="QBF34706.1"/>
    </source>
</evidence>
<dbReference type="Pfam" id="PF26360">
    <property type="entry name" value="MIB_M1"/>
    <property type="match status" value="1"/>
</dbReference>
<reference evidence="6 7" key="1">
    <citation type="submission" date="2019-01" db="EMBL/GenBank/DDBJ databases">
        <title>Complete sequence and annotation of the Mycoplasma phocirhinis strain 852T genome.</title>
        <authorList>
            <person name="Frasca S.Jr."/>
            <person name="Kutish G.F."/>
            <person name="Castellanos Gell J."/>
            <person name="Michaels D.L."/>
            <person name="Brown D.R."/>
        </authorList>
    </citation>
    <scope>NUCLEOTIDE SEQUENCE [LARGE SCALE GENOMIC DNA]</scope>
    <source>
        <strain evidence="6 7">852</strain>
    </source>
</reference>
<dbReference type="KEGG" id="mphi:EG856_02135"/>
<feature type="compositionally biased region" description="Pro residues" evidence="1">
    <location>
        <begin position="141"/>
        <end position="151"/>
    </location>
</feature>
<dbReference type="PANTHER" id="PTHR34403:SF14">
    <property type="entry name" value="OS05G0225800 PROTEIN"/>
    <property type="match status" value="1"/>
</dbReference>
<proteinExistence type="predicted"/>
<keyword evidence="7" id="KW-1185">Reference proteome</keyword>
<evidence type="ECO:0000259" key="5">
    <source>
        <dbReference type="Pfam" id="PF26364"/>
    </source>
</evidence>
<dbReference type="OrthoDB" id="401311at2"/>
<feature type="region of interest" description="Disordered" evidence="1">
    <location>
        <begin position="70"/>
        <end position="153"/>
    </location>
</feature>
<dbReference type="Pfam" id="PF26364">
    <property type="entry name" value="MIB_M2"/>
    <property type="match status" value="1"/>
</dbReference>
<evidence type="ECO:0000256" key="2">
    <source>
        <dbReference type="SAM" id="Phobius"/>
    </source>
</evidence>
<feature type="compositionally biased region" description="Basic and acidic residues" evidence="1">
    <location>
        <begin position="118"/>
        <end position="129"/>
    </location>
</feature>
<evidence type="ECO:0000256" key="1">
    <source>
        <dbReference type="SAM" id="MobiDB-lite"/>
    </source>
</evidence>
<name>A0A4P6MPN8_9BACT</name>
<keyword evidence="2" id="KW-1133">Transmembrane helix</keyword>
<feature type="domain" description="IgG-blocking virulence" evidence="3">
    <location>
        <begin position="373"/>
        <end position="574"/>
    </location>
</feature>
<evidence type="ECO:0000313" key="7">
    <source>
        <dbReference type="Proteomes" id="UP000289326"/>
    </source>
</evidence>
<dbReference type="PANTHER" id="PTHR34403">
    <property type="entry name" value="TOL-PAL SYSTEM PROTEIN TOLA"/>
    <property type="match status" value="1"/>
</dbReference>
<gene>
    <name evidence="6" type="ORF">EG856_02135</name>
</gene>
<keyword evidence="2" id="KW-0812">Transmembrane</keyword>
<dbReference type="RefSeq" id="WP_130429483.1">
    <property type="nucleotide sequence ID" value="NZ_CP034841.1"/>
</dbReference>
<dbReference type="Proteomes" id="UP000289326">
    <property type="component" value="Chromosome"/>
</dbReference>
<dbReference type="Pfam" id="PF26361">
    <property type="entry name" value="MIB_arm"/>
    <property type="match status" value="1"/>
</dbReference>
<dbReference type="InterPro" id="IPR050972">
    <property type="entry name" value="SDr-like"/>
</dbReference>
<feature type="transmembrane region" description="Helical" evidence="2">
    <location>
        <begin position="12"/>
        <end position="32"/>
    </location>
</feature>
<dbReference type="InterPro" id="IPR030942">
    <property type="entry name" value="Mycoplas_M_dom"/>
</dbReference>
<protein>
    <submittedName>
        <fullName evidence="6">Putative immunoglobulin-blocking virulence protein</fullName>
    </submittedName>
</protein>
<sequence length="784" mass="89215">MNFLKNKKIRNLTLSLFSTVSLATIVTTSLYYTNSKPNEGVDYQTNASADTKFIAKDNLDLQKTINSLTDENIRELPKPIEKPKPKPKPEESKKVEIIKVEPIEKPKPKPEPIPQPKPIEEPKPIEKPKPIVIPKTEPKPEIIPTPIPQPKPQIIDTTTQINPFASDDSKALINILGVNVRAEVTRQKPREINHFDIQNKISNIEPYQSNFIDKIVRLEVTEQLIDKVVENVAGDGTKNTGINAKYIRESALKILREVKPEDIAANIATQVTGFWQRQFEKWSKLFDSENVINFLVPDAAQKYKTMQFHSRDHRYIWLYNNLDFTKFKRLSANALKNLSEGLIISEDNVFINENGELDSYSAGYPEGYNNEIARRTRDNYERRVFSFSSAEIRTPYNVQHGIYPGWKSQDVTDEEQFKSLNVSKTDGINIIKMTREKPVNDKGQINEGYVLEIDAANPSGYAKTKQLLIDLKAKPEYNFVSFRIRNMGHNDASQKFKEILEQLPDQIPQLELFFSDRATNTSSLIALENKTIKELSLYTLGNSLLDNWSINPFALRNTKWINTNDYNVSFEYKRGEDIATRITFNTLAFDSSDYQENDSDPFKRINLGLRMAYYARNNEPIFQGGFGAGLNPDHNEGDNSYPVGLDFSRVAKIKSLRGLKFHDEFKPSNKARKISRLVLFNDSASFSVKAQDLNEAGLEHIVDEPMQPSKIIFSNGSITKRIRIETDEQLSGSGLVNLTLFIKYAKNASDFSNEIEINPGASSLKTQLEQAGFKVVEAQNFTFA</sequence>
<dbReference type="InterPro" id="IPR030941">
    <property type="entry name" value="Predic_Ig_block"/>
</dbReference>
<feature type="domain" description="Mycoplasma immunoglobulin binding protein arm" evidence="4">
    <location>
        <begin position="221"/>
        <end position="365"/>
    </location>
</feature>
<dbReference type="NCBIfam" id="TIGR04526">
    <property type="entry name" value="predic_Ig_block"/>
    <property type="match status" value="1"/>
</dbReference>
<dbReference type="EMBL" id="CP034841">
    <property type="protein sequence ID" value="QBF34706.1"/>
    <property type="molecule type" value="Genomic_DNA"/>
</dbReference>
<feature type="domain" description="Mycoplasma immunoglobulin binding protein M2" evidence="5">
    <location>
        <begin position="584"/>
        <end position="775"/>
    </location>
</feature>
<dbReference type="AlphaFoldDB" id="A0A4P6MPN8"/>